<dbReference type="InterPro" id="IPR000120">
    <property type="entry name" value="Amidase"/>
</dbReference>
<keyword evidence="4" id="KW-1185">Reference proteome</keyword>
<dbReference type="Proteomes" id="UP000287188">
    <property type="component" value="Unassembled WGS sequence"/>
</dbReference>
<feature type="domain" description="Amidase" evidence="2">
    <location>
        <begin position="25"/>
        <end position="147"/>
    </location>
</feature>
<dbReference type="EMBL" id="BIFS01000001">
    <property type="protein sequence ID" value="GCE19073.1"/>
    <property type="molecule type" value="Genomic_DNA"/>
</dbReference>
<comment type="caution">
    <text evidence="3">The sequence shown here is derived from an EMBL/GenBank/DDBJ whole genome shotgun (WGS) entry which is preliminary data.</text>
</comment>
<reference evidence="4" key="1">
    <citation type="submission" date="2018-12" db="EMBL/GenBank/DDBJ databases">
        <title>Tengunoibacter tsumagoiensis gen. nov., sp. nov., Dictyobacter kobayashii sp. nov., D. alpinus sp. nov., and D. joshuensis sp. nov. and description of Dictyobacteraceae fam. nov. within the order Ktedonobacterales isolated from Tengu-no-mugimeshi.</title>
        <authorList>
            <person name="Wang C.M."/>
            <person name="Zheng Y."/>
            <person name="Sakai Y."/>
            <person name="Toyoda A."/>
            <person name="Minakuchi Y."/>
            <person name="Abe K."/>
            <person name="Yokota A."/>
            <person name="Yabe S."/>
        </authorList>
    </citation>
    <scope>NUCLEOTIDE SEQUENCE [LARGE SCALE GENOMIC DNA]</scope>
    <source>
        <strain evidence="4">Uno11</strain>
    </source>
</reference>
<evidence type="ECO:0000313" key="3">
    <source>
        <dbReference type="EMBL" id="GCE19073.1"/>
    </source>
</evidence>
<gene>
    <name evidence="3" type="ORF">KDK_28730</name>
</gene>
<dbReference type="PANTHER" id="PTHR11895:SF7">
    <property type="entry name" value="GLUTAMYL-TRNA(GLN) AMIDOTRANSFERASE SUBUNIT A, MITOCHONDRIAL"/>
    <property type="match status" value="1"/>
</dbReference>
<evidence type="ECO:0000313" key="4">
    <source>
        <dbReference type="Proteomes" id="UP000287188"/>
    </source>
</evidence>
<organism evidence="3 4">
    <name type="scientific">Dictyobacter kobayashii</name>
    <dbReference type="NCBI Taxonomy" id="2014872"/>
    <lineage>
        <taxon>Bacteria</taxon>
        <taxon>Bacillati</taxon>
        <taxon>Chloroflexota</taxon>
        <taxon>Ktedonobacteria</taxon>
        <taxon>Ktedonobacterales</taxon>
        <taxon>Dictyobacteraceae</taxon>
        <taxon>Dictyobacter</taxon>
    </lineage>
</organism>
<dbReference type="SUPFAM" id="SSF75304">
    <property type="entry name" value="Amidase signature (AS) enzymes"/>
    <property type="match status" value="1"/>
</dbReference>
<evidence type="ECO:0000259" key="2">
    <source>
        <dbReference type="Pfam" id="PF01425"/>
    </source>
</evidence>
<name>A0A402AJ32_9CHLR</name>
<sequence>MDLYRTIQKPEATLAHTQKGWYPAHSELYSELVRTRLQEGERIPAVAYLNAQQERRIFASSLRSLMQRVDALVLPTIPTPAIPLELAGKTIEIDGQSEDATTAYLRITMPFSLAGLPTVAFPAGFSAAGLPIGLQVVGRPFEEATVLRIVNAYQQMTDWHQRQLPSAINKDI</sequence>
<dbReference type="Pfam" id="PF01425">
    <property type="entry name" value="Amidase"/>
    <property type="match status" value="1"/>
</dbReference>
<accession>A0A402AJ32</accession>
<dbReference type="InterPro" id="IPR023631">
    <property type="entry name" value="Amidase_dom"/>
</dbReference>
<dbReference type="Gene3D" id="3.90.1300.10">
    <property type="entry name" value="Amidase signature (AS) domain"/>
    <property type="match status" value="1"/>
</dbReference>
<evidence type="ECO:0000256" key="1">
    <source>
        <dbReference type="ARBA" id="ARBA00009199"/>
    </source>
</evidence>
<dbReference type="PANTHER" id="PTHR11895">
    <property type="entry name" value="TRANSAMIDASE"/>
    <property type="match status" value="1"/>
</dbReference>
<comment type="similarity">
    <text evidence="1">Belongs to the amidase family.</text>
</comment>
<proteinExistence type="inferred from homology"/>
<dbReference type="InterPro" id="IPR036928">
    <property type="entry name" value="AS_sf"/>
</dbReference>
<dbReference type="AlphaFoldDB" id="A0A402AJ32"/>
<dbReference type="GO" id="GO:0003824">
    <property type="term" value="F:catalytic activity"/>
    <property type="evidence" value="ECO:0007669"/>
    <property type="project" value="InterPro"/>
</dbReference>
<protein>
    <recommendedName>
        <fullName evidence="2">Amidase domain-containing protein</fullName>
    </recommendedName>
</protein>